<accession>A0ABN2N2S6</accession>
<comment type="similarity">
    <text evidence="1">Belongs to the thioesterase family.</text>
</comment>
<dbReference type="PANTHER" id="PTHR11487">
    <property type="entry name" value="THIOESTERASE"/>
    <property type="match status" value="1"/>
</dbReference>
<feature type="domain" description="Thioesterase" evidence="2">
    <location>
        <begin position="15"/>
        <end position="236"/>
    </location>
</feature>
<proteinExistence type="inferred from homology"/>
<sequence>MSSDVLWHLRESAGRQIVMFPFLGGFGASFNRLIGRLDGDWDVWTVNPPGHGTSVLPAVTRLDELVDLYLRELRDVLRPGAVFFGHSMGAVVGYHTLLAMTGRPEFDGRRPADLVLSASAGPRELPVVGLAGLPEPELMAHLRSFGTFPEEVLRDRSIMELFLPAFRADYEVLEEIRRRPVTRLDVSAHLILGERDTQTPAGTPQVWQEYLVRPLRYHHLDRAEHMFVLDEPERVVPVLDDLNRVTAGAL</sequence>
<evidence type="ECO:0000313" key="3">
    <source>
        <dbReference type="EMBL" id="GAA1848848.1"/>
    </source>
</evidence>
<dbReference type="Proteomes" id="UP001501094">
    <property type="component" value="Unassembled WGS sequence"/>
</dbReference>
<name>A0ABN2N2S6_9MICO</name>
<dbReference type="InterPro" id="IPR012223">
    <property type="entry name" value="TEII"/>
</dbReference>
<dbReference type="SUPFAM" id="SSF53474">
    <property type="entry name" value="alpha/beta-Hydrolases"/>
    <property type="match status" value="1"/>
</dbReference>
<organism evidence="3 4">
    <name type="scientific">Myceligenerans crystallogenes</name>
    <dbReference type="NCBI Taxonomy" id="316335"/>
    <lineage>
        <taxon>Bacteria</taxon>
        <taxon>Bacillati</taxon>
        <taxon>Actinomycetota</taxon>
        <taxon>Actinomycetes</taxon>
        <taxon>Micrococcales</taxon>
        <taxon>Promicromonosporaceae</taxon>
        <taxon>Myceligenerans</taxon>
    </lineage>
</organism>
<reference evidence="3 4" key="1">
    <citation type="journal article" date="2019" name="Int. J. Syst. Evol. Microbiol.">
        <title>The Global Catalogue of Microorganisms (GCM) 10K type strain sequencing project: providing services to taxonomists for standard genome sequencing and annotation.</title>
        <authorList>
            <consortium name="The Broad Institute Genomics Platform"/>
            <consortium name="The Broad Institute Genome Sequencing Center for Infectious Disease"/>
            <person name="Wu L."/>
            <person name="Ma J."/>
        </authorList>
    </citation>
    <scope>NUCLEOTIDE SEQUENCE [LARGE SCALE GENOMIC DNA]</scope>
    <source>
        <strain evidence="3 4">JCM 14326</strain>
    </source>
</reference>
<comment type="caution">
    <text evidence="3">The sequence shown here is derived from an EMBL/GenBank/DDBJ whole genome shotgun (WGS) entry which is preliminary data.</text>
</comment>
<gene>
    <name evidence="3" type="primary">srfAD</name>
    <name evidence="3" type="ORF">GCM10009751_01240</name>
</gene>
<dbReference type="Pfam" id="PF00975">
    <property type="entry name" value="Thioesterase"/>
    <property type="match status" value="1"/>
</dbReference>
<evidence type="ECO:0000259" key="2">
    <source>
        <dbReference type="Pfam" id="PF00975"/>
    </source>
</evidence>
<dbReference type="Gene3D" id="3.40.50.1820">
    <property type="entry name" value="alpha/beta hydrolase"/>
    <property type="match status" value="1"/>
</dbReference>
<dbReference type="InterPro" id="IPR001031">
    <property type="entry name" value="Thioesterase"/>
</dbReference>
<dbReference type="InterPro" id="IPR029058">
    <property type="entry name" value="AB_hydrolase_fold"/>
</dbReference>
<evidence type="ECO:0000256" key="1">
    <source>
        <dbReference type="ARBA" id="ARBA00007169"/>
    </source>
</evidence>
<dbReference type="EMBL" id="BAAANL010000001">
    <property type="protein sequence ID" value="GAA1848848.1"/>
    <property type="molecule type" value="Genomic_DNA"/>
</dbReference>
<keyword evidence="4" id="KW-1185">Reference proteome</keyword>
<evidence type="ECO:0000313" key="4">
    <source>
        <dbReference type="Proteomes" id="UP001501094"/>
    </source>
</evidence>
<dbReference type="RefSeq" id="WP_344098731.1">
    <property type="nucleotide sequence ID" value="NZ_BAAANL010000001.1"/>
</dbReference>
<dbReference type="PANTHER" id="PTHR11487:SF0">
    <property type="entry name" value="S-ACYL FATTY ACID SYNTHASE THIOESTERASE, MEDIUM CHAIN"/>
    <property type="match status" value="1"/>
</dbReference>
<protein>
    <submittedName>
        <fullName evidence="3">Surfactin biosynthesis thioesterase SrfAD</fullName>
    </submittedName>
</protein>